<feature type="transmembrane region" description="Helical" evidence="7">
    <location>
        <begin position="87"/>
        <end position="112"/>
    </location>
</feature>
<reference evidence="10" key="1">
    <citation type="submission" date="2021-02" db="EMBL/GenBank/DDBJ databases">
        <title>Genome-Resolved Metagenomics of a Microbial Community Performing Photosynthetic Biological Nutrient Removal.</title>
        <authorList>
            <person name="Mcdaniel E.A."/>
        </authorList>
    </citation>
    <scope>NUCLEOTIDE SEQUENCE</scope>
    <source>
        <strain evidence="10">UWPOB_OBS1</strain>
    </source>
</reference>
<organism evidence="10 11">
    <name type="scientific">Candidatus Obscuribacter phosphatis</name>
    <dbReference type="NCBI Taxonomy" id="1906157"/>
    <lineage>
        <taxon>Bacteria</taxon>
        <taxon>Bacillati</taxon>
        <taxon>Candidatus Melainabacteria</taxon>
        <taxon>Candidatus Obscuribacterales</taxon>
        <taxon>Candidatus Obscuribacteraceae</taxon>
        <taxon>Candidatus Obscuribacter</taxon>
    </lineage>
</organism>
<dbReference type="GO" id="GO:0015297">
    <property type="term" value="F:antiporter activity"/>
    <property type="evidence" value="ECO:0007669"/>
    <property type="project" value="InterPro"/>
</dbReference>
<keyword evidence="4 7" id="KW-0812">Transmembrane</keyword>
<dbReference type="EMBL" id="JAFLCK010000053">
    <property type="protein sequence ID" value="MBN8662778.1"/>
    <property type="molecule type" value="Genomic_DNA"/>
</dbReference>
<feature type="transmembrane region" description="Helical" evidence="7">
    <location>
        <begin position="56"/>
        <end position="75"/>
    </location>
</feature>
<evidence type="ECO:0000256" key="4">
    <source>
        <dbReference type="ARBA" id="ARBA00022692"/>
    </source>
</evidence>
<gene>
    <name evidence="10" type="ORF">J0M35_20590</name>
</gene>
<dbReference type="PROSITE" id="PS51201">
    <property type="entry name" value="RCK_N"/>
    <property type="match status" value="1"/>
</dbReference>
<keyword evidence="5 7" id="KW-1133">Transmembrane helix</keyword>
<feature type="domain" description="RCK N-terminal" evidence="8">
    <location>
        <begin position="412"/>
        <end position="528"/>
    </location>
</feature>
<dbReference type="Gene3D" id="1.20.1530.20">
    <property type="match status" value="1"/>
</dbReference>
<dbReference type="Pfam" id="PF00999">
    <property type="entry name" value="Na_H_Exchanger"/>
    <property type="match status" value="1"/>
</dbReference>
<dbReference type="InterPro" id="IPR038770">
    <property type="entry name" value="Na+/solute_symporter_sf"/>
</dbReference>
<accession>A0A8J7PLL0</accession>
<dbReference type="GO" id="GO:0006813">
    <property type="term" value="P:potassium ion transport"/>
    <property type="evidence" value="ECO:0007669"/>
    <property type="project" value="InterPro"/>
</dbReference>
<evidence type="ECO:0000256" key="6">
    <source>
        <dbReference type="ARBA" id="ARBA00023136"/>
    </source>
</evidence>
<protein>
    <submittedName>
        <fullName evidence="10">Cation:proton antiporter</fullName>
    </submittedName>
</protein>
<evidence type="ECO:0000313" key="10">
    <source>
        <dbReference type="EMBL" id="MBN8662778.1"/>
    </source>
</evidence>
<feature type="transmembrane region" description="Helical" evidence="7">
    <location>
        <begin position="359"/>
        <end position="380"/>
    </location>
</feature>
<feature type="transmembrane region" description="Helical" evidence="7">
    <location>
        <begin position="6"/>
        <end position="25"/>
    </location>
</feature>
<dbReference type="PANTHER" id="PTHR42751">
    <property type="entry name" value="SODIUM/HYDROGEN EXCHANGER FAMILY/TRKA DOMAIN PROTEIN"/>
    <property type="match status" value="1"/>
</dbReference>
<dbReference type="InterPro" id="IPR006037">
    <property type="entry name" value="RCK_C"/>
</dbReference>
<feature type="transmembrane region" description="Helical" evidence="7">
    <location>
        <begin position="190"/>
        <end position="208"/>
    </location>
</feature>
<dbReference type="SUPFAM" id="SSF51735">
    <property type="entry name" value="NAD(P)-binding Rossmann-fold domains"/>
    <property type="match status" value="1"/>
</dbReference>
<dbReference type="PANTHER" id="PTHR42751:SF3">
    <property type="entry name" value="SODIUM_GLUTAMATE SYMPORTER"/>
    <property type="match status" value="1"/>
</dbReference>
<feature type="transmembrane region" description="Helical" evidence="7">
    <location>
        <begin position="273"/>
        <end position="292"/>
    </location>
</feature>
<dbReference type="Proteomes" id="UP000664277">
    <property type="component" value="Unassembled WGS sequence"/>
</dbReference>
<dbReference type="Gene3D" id="3.40.50.720">
    <property type="entry name" value="NAD(P)-binding Rossmann-like Domain"/>
    <property type="match status" value="1"/>
</dbReference>
<feature type="transmembrane region" description="Helical" evidence="7">
    <location>
        <begin position="150"/>
        <end position="170"/>
    </location>
</feature>
<evidence type="ECO:0000256" key="3">
    <source>
        <dbReference type="ARBA" id="ARBA00022448"/>
    </source>
</evidence>
<comment type="caution">
    <text evidence="10">The sequence shown here is derived from an EMBL/GenBank/DDBJ whole genome shotgun (WGS) entry which is preliminary data.</text>
</comment>
<dbReference type="GO" id="GO:0008324">
    <property type="term" value="F:monoatomic cation transmembrane transporter activity"/>
    <property type="evidence" value="ECO:0007669"/>
    <property type="project" value="InterPro"/>
</dbReference>
<evidence type="ECO:0000313" key="11">
    <source>
        <dbReference type="Proteomes" id="UP000664277"/>
    </source>
</evidence>
<feature type="domain" description="RCK C-terminal" evidence="9">
    <location>
        <begin position="579"/>
        <end position="665"/>
    </location>
</feature>
<feature type="transmembrane region" description="Helical" evidence="7">
    <location>
        <begin position="298"/>
        <end position="320"/>
    </location>
</feature>
<dbReference type="Pfam" id="PF02080">
    <property type="entry name" value="TrkA_C"/>
    <property type="match status" value="1"/>
</dbReference>
<comment type="subcellular location">
    <subcellularLocation>
        <location evidence="1">Membrane</location>
        <topology evidence="1">Multi-pass membrane protein</topology>
    </subcellularLocation>
</comment>
<proteinExistence type="inferred from homology"/>
<dbReference type="InterPro" id="IPR036291">
    <property type="entry name" value="NAD(P)-bd_dom_sf"/>
</dbReference>
<dbReference type="AlphaFoldDB" id="A0A8J7PLL0"/>
<dbReference type="PROSITE" id="PS51202">
    <property type="entry name" value="RCK_C"/>
    <property type="match status" value="1"/>
</dbReference>
<evidence type="ECO:0000259" key="9">
    <source>
        <dbReference type="PROSITE" id="PS51202"/>
    </source>
</evidence>
<sequence>MHDLHLLKDLCFIWLSALFSGYICLKLKLPPLAGYMLAGIALGPHGFKLISDAGQINVLAEFGVAMLLFALGVDLSLKQLASKAGKLLATGTLQIVLTALLAGGLALSLGLAKHSGTAFLFGCVCALSSSVIISKILYDRGETDSVHGRILLSIAILQDLSLVLIIPFLPLMASEGTASVTDLLLSAGKAIAFILIVVFGAVRILPVVLAQAARSNSRELFLLTLLGLCLGIALLSHSMGLSIALGAFLAGIMVSESIWAHQALHDVQPLKDLFSVVFFVSVGMLLTPAFIFAHSLEVLLFVVLLVVGKTLVGALAALCTTSNTRSAILVGAGLAQIGEFSFVLLTMGRDLGLVGDDMYNLFFAGAVVSLMASPAIYALSPRLIYLFQNRNQKQQKGQQEEKDSSSLASRLKDHVIICGFGRTGRNLGTVLTSYGIPYLVIELNAAIVEDLAMRGVPHIWGDATSNMLMTKANLKDAACLVLTMPDPSAITAITKFVRKRNEDVKIIARAHSPSDIAAFTDAGVSAVVQPEFEASIEITRLALFSRNRPPSEIEAALDKVRAMRYPHPHPDFAKTMKTERILPLYMVLEEEQTGGWLINDSGMLSGKSAKELNIRGTTGVTITAVRSGGKTHTFPSSDFIFNNGDEVYAVGTSDELQRFKTLYKLSEFTPFDSLSSALSEASPS</sequence>
<dbReference type="InterPro" id="IPR036721">
    <property type="entry name" value="RCK_C_sf"/>
</dbReference>
<feature type="transmembrane region" description="Helical" evidence="7">
    <location>
        <begin position="118"/>
        <end position="138"/>
    </location>
</feature>
<evidence type="ECO:0000256" key="1">
    <source>
        <dbReference type="ARBA" id="ARBA00004141"/>
    </source>
</evidence>
<evidence type="ECO:0000256" key="5">
    <source>
        <dbReference type="ARBA" id="ARBA00022989"/>
    </source>
</evidence>
<dbReference type="Pfam" id="PF02254">
    <property type="entry name" value="TrkA_N"/>
    <property type="match status" value="1"/>
</dbReference>
<dbReference type="InterPro" id="IPR003148">
    <property type="entry name" value="RCK_N"/>
</dbReference>
<evidence type="ECO:0000256" key="2">
    <source>
        <dbReference type="ARBA" id="ARBA00005551"/>
    </source>
</evidence>
<feature type="transmembrane region" description="Helical" evidence="7">
    <location>
        <begin position="220"/>
        <end position="237"/>
    </location>
</feature>
<dbReference type="SUPFAM" id="SSF116726">
    <property type="entry name" value="TrkA C-terminal domain-like"/>
    <property type="match status" value="1"/>
</dbReference>
<feature type="transmembrane region" description="Helical" evidence="7">
    <location>
        <begin position="327"/>
        <end position="347"/>
    </location>
</feature>
<evidence type="ECO:0000256" key="7">
    <source>
        <dbReference type="SAM" id="Phobius"/>
    </source>
</evidence>
<dbReference type="GO" id="GO:1902600">
    <property type="term" value="P:proton transmembrane transport"/>
    <property type="evidence" value="ECO:0007669"/>
    <property type="project" value="InterPro"/>
</dbReference>
<feature type="transmembrane region" description="Helical" evidence="7">
    <location>
        <begin position="243"/>
        <end position="261"/>
    </location>
</feature>
<dbReference type="GO" id="GO:0016020">
    <property type="term" value="C:membrane"/>
    <property type="evidence" value="ECO:0007669"/>
    <property type="project" value="UniProtKB-SubCell"/>
</dbReference>
<keyword evidence="3" id="KW-0813">Transport</keyword>
<keyword evidence="6 7" id="KW-0472">Membrane</keyword>
<comment type="similarity">
    <text evidence="2">Belongs to the monovalent cation:proton antiporter 2 (CPA2) transporter (TC 2.A.37) family.</text>
</comment>
<name>A0A8J7PLL0_9BACT</name>
<evidence type="ECO:0000259" key="8">
    <source>
        <dbReference type="PROSITE" id="PS51201"/>
    </source>
</evidence>
<dbReference type="Gene3D" id="3.30.70.1450">
    <property type="entry name" value="Regulator of K+ conductance, C-terminal domain"/>
    <property type="match status" value="1"/>
</dbReference>
<dbReference type="InterPro" id="IPR006153">
    <property type="entry name" value="Cation/H_exchanger_TM"/>
</dbReference>